<gene>
    <name evidence="3" type="primary">MPUL0F04540</name>
    <name evidence="3" type="ORF">METSCH_F04540</name>
</gene>
<accession>A0A4P6XW97</accession>
<dbReference type="PANTHER" id="PTHR12460">
    <property type="entry name" value="CYCLIN-DEPENDENT KINASE INHIBITOR-RELATED PROTEIN"/>
    <property type="match status" value="1"/>
</dbReference>
<dbReference type="InterPro" id="IPR008942">
    <property type="entry name" value="ENTH_VHS"/>
</dbReference>
<evidence type="ECO:0000256" key="1">
    <source>
        <dbReference type="SAM" id="MobiDB-lite"/>
    </source>
</evidence>
<dbReference type="Gene3D" id="1.25.40.90">
    <property type="match status" value="1"/>
</dbReference>
<dbReference type="Pfam" id="PF04818">
    <property type="entry name" value="CID"/>
    <property type="match status" value="1"/>
</dbReference>
<dbReference type="GO" id="GO:0099122">
    <property type="term" value="F:RNA polymerase II C-terminal domain binding"/>
    <property type="evidence" value="ECO:0007669"/>
    <property type="project" value="InterPro"/>
</dbReference>
<proteinExistence type="predicted"/>
<organism evidence="3 4">
    <name type="scientific">Metschnikowia aff. pulcherrima</name>
    <dbReference type="NCBI Taxonomy" id="2163413"/>
    <lineage>
        <taxon>Eukaryota</taxon>
        <taxon>Fungi</taxon>
        <taxon>Dikarya</taxon>
        <taxon>Ascomycota</taxon>
        <taxon>Saccharomycotina</taxon>
        <taxon>Pichiomycetes</taxon>
        <taxon>Metschnikowiaceae</taxon>
        <taxon>Metschnikowia</taxon>
    </lineage>
</organism>
<dbReference type="CDD" id="cd17003">
    <property type="entry name" value="CID_Rtt103"/>
    <property type="match status" value="1"/>
</dbReference>
<dbReference type="Proteomes" id="UP000292447">
    <property type="component" value="Chromosome VI"/>
</dbReference>
<dbReference type="SUPFAM" id="SSF48464">
    <property type="entry name" value="ENTH/VHS domain"/>
    <property type="match status" value="1"/>
</dbReference>
<sequence length="466" mass="51508">MSFSPEIFHKKLDALQETQDSIVSISQWVLFHHRHATHLCELWADYTLDNNASAQLKKKLSLLYLCNDVVQQARHKRKPEFTAGFAAKLPRVFHAIYGSVDSAIKPKIERLISVWSQRNVFSKLQIDAMSRALRLLEKGEEFTEDTAESELAAKSALNNASDTQIAPELVHLNTLYTQMNTLVATGLANFAQAQLQAQTFLPSDLSALDHLPLPKVYVSKLNVLEKLCQMTMKTLEETEKTRADILAALTQLSGQVLGSPTGKDEKMVTLNEYLVKLASTRSELLELIDEPEATHEAPESNTNNTGAEEPSPVFESALNPNADNLVPTYEDSSDDSDAEPLAPPKRAMGESSNHDDPAKKRKVSNSSLFSSSSKKSVAFSEEIEVKEFERDEQSNFIDIMGDSGLHDGNEDDDEYELQAPADTFEAHHKDAVELMHEQQGAGNNGNGALDNGEDKGALLDLLSKLT</sequence>
<dbReference type="InterPro" id="IPR047883">
    <property type="entry name" value="Rtt103-like_CID"/>
</dbReference>
<reference evidence="4" key="1">
    <citation type="submission" date="2019-03" db="EMBL/GenBank/DDBJ databases">
        <title>Snf2 controls pulcherriminic acid biosynthesis and connects pigmentation and antifungal activity of the yeast Metschnikowia pulcherrima.</title>
        <authorList>
            <person name="Gore-Lloyd D."/>
            <person name="Sumann I."/>
            <person name="Brachmann A.O."/>
            <person name="Schneeberger K."/>
            <person name="Ortiz-Merino R.A."/>
            <person name="Moreno-Beltran M."/>
            <person name="Schlaefli M."/>
            <person name="Kirner P."/>
            <person name="Santos Kron A."/>
            <person name="Wolfe K.H."/>
            <person name="Piel J."/>
            <person name="Ahrens C.H."/>
            <person name="Henk D."/>
            <person name="Freimoser F.M."/>
        </authorList>
    </citation>
    <scope>NUCLEOTIDE SEQUENCE [LARGE SCALE GENOMIC DNA]</scope>
    <source>
        <strain evidence="4">APC 1.2</strain>
    </source>
</reference>
<dbReference type="EMBL" id="CP034461">
    <property type="protein sequence ID" value="QBM90866.1"/>
    <property type="molecule type" value="Genomic_DNA"/>
</dbReference>
<dbReference type="STRING" id="2163413.A0A4P6XW97"/>
<keyword evidence="4" id="KW-1185">Reference proteome</keyword>
<feature type="domain" description="CID" evidence="2">
    <location>
        <begin position="1"/>
        <end position="137"/>
    </location>
</feature>
<feature type="compositionally biased region" description="Basic and acidic residues" evidence="1">
    <location>
        <begin position="383"/>
        <end position="393"/>
    </location>
</feature>
<dbReference type="PANTHER" id="PTHR12460:SF0">
    <property type="entry name" value="CID DOMAIN-CONTAINING PROTEIN-RELATED"/>
    <property type="match status" value="1"/>
</dbReference>
<evidence type="ECO:0000313" key="3">
    <source>
        <dbReference type="EMBL" id="QBM90866.1"/>
    </source>
</evidence>
<name>A0A4P6XW97_9ASCO</name>
<dbReference type="AlphaFoldDB" id="A0A4P6XW97"/>
<feature type="region of interest" description="Disordered" evidence="1">
    <location>
        <begin position="290"/>
        <end position="415"/>
    </location>
</feature>
<evidence type="ECO:0000313" key="4">
    <source>
        <dbReference type="Proteomes" id="UP000292447"/>
    </source>
</evidence>
<feature type="compositionally biased region" description="Low complexity" evidence="1">
    <location>
        <begin position="364"/>
        <end position="380"/>
    </location>
</feature>
<dbReference type="SMART" id="SM00582">
    <property type="entry name" value="RPR"/>
    <property type="match status" value="1"/>
</dbReference>
<dbReference type="PROSITE" id="PS51391">
    <property type="entry name" value="CID"/>
    <property type="match status" value="1"/>
</dbReference>
<protein>
    <submittedName>
        <fullName evidence="3">Regulator of Ty1 transposition protein 103</fullName>
    </submittedName>
</protein>
<dbReference type="InterPro" id="IPR006569">
    <property type="entry name" value="CID_dom"/>
</dbReference>
<dbReference type="GO" id="GO:0031124">
    <property type="term" value="P:mRNA 3'-end processing"/>
    <property type="evidence" value="ECO:0007669"/>
    <property type="project" value="InterPro"/>
</dbReference>
<evidence type="ECO:0000259" key="2">
    <source>
        <dbReference type="PROSITE" id="PS51391"/>
    </source>
</evidence>